<accession>B9KZK3</accession>
<feature type="region of interest" description="Disordered" evidence="1">
    <location>
        <begin position="1"/>
        <end position="62"/>
    </location>
</feature>
<dbReference type="EMBL" id="CP001275">
    <property type="protein sequence ID" value="ACM05650.1"/>
    <property type="molecule type" value="Genomic_DNA"/>
</dbReference>
<protein>
    <submittedName>
        <fullName evidence="2">Uncharacterized protein</fullName>
    </submittedName>
</protein>
<dbReference type="STRING" id="309801.trd_1473"/>
<feature type="compositionally biased region" description="Basic and acidic residues" evidence="1">
    <location>
        <begin position="1"/>
        <end position="22"/>
    </location>
</feature>
<evidence type="ECO:0000313" key="3">
    <source>
        <dbReference type="Proteomes" id="UP000000447"/>
    </source>
</evidence>
<proteinExistence type="predicted"/>
<keyword evidence="3" id="KW-1185">Reference proteome</keyword>
<feature type="compositionally biased region" description="Polar residues" evidence="1">
    <location>
        <begin position="51"/>
        <end position="62"/>
    </location>
</feature>
<name>B9KZK3_THERP</name>
<dbReference type="AlphaFoldDB" id="B9KZK3"/>
<reference evidence="2 3" key="1">
    <citation type="journal article" date="2009" name="PLoS ONE">
        <title>Complete genome sequence of the aerobic CO-oxidizing thermophile Thermomicrobium roseum.</title>
        <authorList>
            <person name="Wu D."/>
            <person name="Raymond J."/>
            <person name="Wu M."/>
            <person name="Chatterji S."/>
            <person name="Ren Q."/>
            <person name="Graham J.E."/>
            <person name="Bryant D.A."/>
            <person name="Robb F."/>
            <person name="Colman A."/>
            <person name="Tallon L.J."/>
            <person name="Badger J.H."/>
            <person name="Madupu R."/>
            <person name="Ward N.L."/>
            <person name="Eisen J.A."/>
        </authorList>
    </citation>
    <scope>NUCLEOTIDE SEQUENCE [LARGE SCALE GENOMIC DNA]</scope>
    <source>
        <strain evidence="3">ATCC 27502 / DSM 5159 / P-2</strain>
    </source>
</reference>
<evidence type="ECO:0000256" key="1">
    <source>
        <dbReference type="SAM" id="MobiDB-lite"/>
    </source>
</evidence>
<sequence>MRGRTDRVHTRREPSRSSRDGAARPGGQQRRAARMLYSRPRAGWRDRWNSRRSSGWKSTPSS</sequence>
<gene>
    <name evidence="2" type="ordered locus">trd_1473</name>
</gene>
<evidence type="ECO:0000313" key="2">
    <source>
        <dbReference type="EMBL" id="ACM05650.1"/>
    </source>
</evidence>
<organism evidence="2 3">
    <name type="scientific">Thermomicrobium roseum (strain ATCC 27502 / DSM 5159 / P-2)</name>
    <dbReference type="NCBI Taxonomy" id="309801"/>
    <lineage>
        <taxon>Bacteria</taxon>
        <taxon>Pseudomonadati</taxon>
        <taxon>Thermomicrobiota</taxon>
        <taxon>Thermomicrobia</taxon>
        <taxon>Thermomicrobiales</taxon>
        <taxon>Thermomicrobiaceae</taxon>
        <taxon>Thermomicrobium</taxon>
    </lineage>
</organism>
<dbReference type="Proteomes" id="UP000000447">
    <property type="component" value="Chromosome"/>
</dbReference>
<dbReference type="KEGG" id="tro:trd_1473"/>
<dbReference type="HOGENOM" id="CLU_2902853_0_0_0"/>